<evidence type="ECO:0000256" key="4">
    <source>
        <dbReference type="ARBA" id="ARBA00023172"/>
    </source>
</evidence>
<dbReference type="RefSeq" id="WP_076586145.1">
    <property type="nucleotide sequence ID" value="NZ_FTLW01000002.1"/>
</dbReference>
<sequence>MAKVRVRPETGNLYLDFQWRGVRCREQTLLPNNAQNRKTLDSLATRIKRDISRGNFEYGTYFPNSSRAKAFEVSPQANAALQAPAKDANATVVRFAEAAEDWFAENEPRWRSTNATSTRSILDQRLLPAFGDAPVALITRAELLAFRAQTMKATSRKEQEALSASRVNHIMGVARMVLADAADKHGFVSPYRNIKQLRAKKVDIQPFSLDEVQRLLDTVRTDYRPYLTLRFYTGLRSGEANALEWQHIDFDNDVIRVRQQVVKGEIIPTKTDGSNRDVAMIPLVRQALLTQRENTPSDSRWVFTAPEGGPLNLVNFTNRVWHPLLRHLGLIARRPYQTRHTAATLMLAAGENPEWVAYMLGHTTTEMLFRVYSRYIPNLTRKDGRAFNGLVHGAHGLNMQGKGEMPVSLSVLSRSELEALVLRYASQEVANDAE</sequence>
<evidence type="ECO:0000313" key="6">
    <source>
        <dbReference type="EMBL" id="SIQ34971.1"/>
    </source>
</evidence>
<dbReference type="InterPro" id="IPR053876">
    <property type="entry name" value="Phage_int_M"/>
</dbReference>
<keyword evidence="4" id="KW-0233">DNA recombination</keyword>
<dbReference type="GO" id="GO:0015074">
    <property type="term" value="P:DNA integration"/>
    <property type="evidence" value="ECO:0007669"/>
    <property type="project" value="UniProtKB-KW"/>
</dbReference>
<dbReference type="InterPro" id="IPR011010">
    <property type="entry name" value="DNA_brk_join_enz"/>
</dbReference>
<evidence type="ECO:0000256" key="1">
    <source>
        <dbReference type="ARBA" id="ARBA00008857"/>
    </source>
</evidence>
<organism evidence="6 7">
    <name type="scientific">Solilutibacter tolerans</name>
    <dbReference type="NCBI Taxonomy" id="1604334"/>
    <lineage>
        <taxon>Bacteria</taxon>
        <taxon>Pseudomonadati</taxon>
        <taxon>Pseudomonadota</taxon>
        <taxon>Gammaproteobacteria</taxon>
        <taxon>Lysobacterales</taxon>
        <taxon>Lysobacteraceae</taxon>
        <taxon>Solilutibacter</taxon>
    </lineage>
</organism>
<dbReference type="Pfam" id="PF22022">
    <property type="entry name" value="Phage_int_M"/>
    <property type="match status" value="1"/>
</dbReference>
<dbReference type="GO" id="GO:0006310">
    <property type="term" value="P:DNA recombination"/>
    <property type="evidence" value="ECO:0007669"/>
    <property type="project" value="UniProtKB-KW"/>
</dbReference>
<reference evidence="7" key="1">
    <citation type="submission" date="2017-01" db="EMBL/GenBank/DDBJ databases">
        <authorList>
            <person name="Varghese N."/>
            <person name="Submissions S."/>
        </authorList>
    </citation>
    <scope>NUCLEOTIDE SEQUENCE [LARGE SCALE GENOMIC DNA]</scope>
    <source>
        <strain evidence="7">UM1</strain>
    </source>
</reference>
<name>A0A1N6S1M2_9GAMM</name>
<dbReference type="STRING" id="1604334.SAMN05421546_1157"/>
<dbReference type="InterPro" id="IPR013762">
    <property type="entry name" value="Integrase-like_cat_sf"/>
</dbReference>
<dbReference type="Proteomes" id="UP000241788">
    <property type="component" value="Unassembled WGS sequence"/>
</dbReference>
<dbReference type="InterPro" id="IPR050808">
    <property type="entry name" value="Phage_Integrase"/>
</dbReference>
<dbReference type="InterPro" id="IPR002104">
    <property type="entry name" value="Integrase_catalytic"/>
</dbReference>
<dbReference type="EMBL" id="FTLW01000002">
    <property type="protein sequence ID" value="SIQ34971.1"/>
    <property type="molecule type" value="Genomic_DNA"/>
</dbReference>
<gene>
    <name evidence="6" type="ORF">SAMN05421546_1157</name>
</gene>
<dbReference type="PANTHER" id="PTHR30629">
    <property type="entry name" value="PROPHAGE INTEGRASE"/>
    <property type="match status" value="1"/>
</dbReference>
<evidence type="ECO:0000313" key="7">
    <source>
        <dbReference type="Proteomes" id="UP000241788"/>
    </source>
</evidence>
<proteinExistence type="inferred from homology"/>
<evidence type="ECO:0000259" key="5">
    <source>
        <dbReference type="PROSITE" id="PS51898"/>
    </source>
</evidence>
<keyword evidence="3" id="KW-0238">DNA-binding</keyword>
<dbReference type="GO" id="GO:0003677">
    <property type="term" value="F:DNA binding"/>
    <property type="evidence" value="ECO:0007669"/>
    <property type="project" value="UniProtKB-KW"/>
</dbReference>
<feature type="domain" description="Tyr recombinase" evidence="5">
    <location>
        <begin position="202"/>
        <end position="385"/>
    </location>
</feature>
<dbReference type="OrthoDB" id="9057547at2"/>
<dbReference type="Pfam" id="PF00589">
    <property type="entry name" value="Phage_integrase"/>
    <property type="match status" value="1"/>
</dbReference>
<dbReference type="PROSITE" id="PS51898">
    <property type="entry name" value="TYR_RECOMBINASE"/>
    <property type="match status" value="1"/>
</dbReference>
<evidence type="ECO:0000256" key="3">
    <source>
        <dbReference type="ARBA" id="ARBA00023125"/>
    </source>
</evidence>
<comment type="similarity">
    <text evidence="1">Belongs to the 'phage' integrase family.</text>
</comment>
<dbReference type="AlphaFoldDB" id="A0A1N6S1M2"/>
<dbReference type="Gene3D" id="1.10.443.10">
    <property type="entry name" value="Intergrase catalytic core"/>
    <property type="match status" value="1"/>
</dbReference>
<keyword evidence="7" id="KW-1185">Reference proteome</keyword>
<dbReference type="InterPro" id="IPR010998">
    <property type="entry name" value="Integrase_recombinase_N"/>
</dbReference>
<dbReference type="SUPFAM" id="SSF56349">
    <property type="entry name" value="DNA breaking-rejoining enzymes"/>
    <property type="match status" value="1"/>
</dbReference>
<dbReference type="CDD" id="cd01189">
    <property type="entry name" value="INT_ICEBs1_C_like"/>
    <property type="match status" value="1"/>
</dbReference>
<dbReference type="Gene3D" id="1.10.150.130">
    <property type="match status" value="1"/>
</dbReference>
<accession>A0A1N6S1M2</accession>
<dbReference type="InterPro" id="IPR022000">
    <property type="entry name" value="Min27-like_integrase_DNA_bind"/>
</dbReference>
<protein>
    <submittedName>
        <fullName evidence="6">Integrase</fullName>
    </submittedName>
</protein>
<dbReference type="Pfam" id="PF12167">
    <property type="entry name" value="Arm-DNA-bind_2"/>
    <property type="match status" value="1"/>
</dbReference>
<dbReference type="PANTHER" id="PTHR30629:SF2">
    <property type="entry name" value="PROPHAGE INTEGRASE INTS-RELATED"/>
    <property type="match status" value="1"/>
</dbReference>
<evidence type="ECO:0000256" key="2">
    <source>
        <dbReference type="ARBA" id="ARBA00022908"/>
    </source>
</evidence>
<keyword evidence="2" id="KW-0229">DNA integration</keyword>